<evidence type="ECO:0000256" key="4">
    <source>
        <dbReference type="ARBA" id="ARBA00022840"/>
    </source>
</evidence>
<dbReference type="CDD" id="cd10147">
    <property type="entry name" value="Wzt_C-like"/>
    <property type="match status" value="1"/>
</dbReference>
<dbReference type="InterPro" id="IPR015860">
    <property type="entry name" value="ABC_transpr_TagH-like"/>
</dbReference>
<dbReference type="GO" id="GO:0140359">
    <property type="term" value="F:ABC-type transporter activity"/>
    <property type="evidence" value="ECO:0007669"/>
    <property type="project" value="InterPro"/>
</dbReference>
<dbReference type="Proteomes" id="UP000185841">
    <property type="component" value="Unassembled WGS sequence"/>
</dbReference>
<keyword evidence="2" id="KW-0813">Transport</keyword>
<evidence type="ECO:0000313" key="6">
    <source>
        <dbReference type="EMBL" id="SIP87221.1"/>
    </source>
</evidence>
<gene>
    <name evidence="6" type="ORF">SAMN05878282_10133</name>
</gene>
<dbReference type="GO" id="GO:0016020">
    <property type="term" value="C:membrane"/>
    <property type="evidence" value="ECO:0007669"/>
    <property type="project" value="InterPro"/>
</dbReference>
<keyword evidence="3" id="KW-0547">Nucleotide-binding</keyword>
<dbReference type="Gene3D" id="2.70.50.60">
    <property type="entry name" value="abc- transporter (atp binding component) like domain"/>
    <property type="match status" value="1"/>
</dbReference>
<dbReference type="SUPFAM" id="SSF52540">
    <property type="entry name" value="P-loop containing nucleoside triphosphate hydrolases"/>
    <property type="match status" value="1"/>
</dbReference>
<dbReference type="CDD" id="cd03220">
    <property type="entry name" value="ABC_KpsT_Wzt"/>
    <property type="match status" value="1"/>
</dbReference>
<dbReference type="InterPro" id="IPR027417">
    <property type="entry name" value="P-loop_NTPase"/>
</dbReference>
<protein>
    <submittedName>
        <fullName evidence="6">Lipopolysaccharide transport system ATP-binding protein</fullName>
    </submittedName>
</protein>
<evidence type="ECO:0000256" key="1">
    <source>
        <dbReference type="ARBA" id="ARBA00005417"/>
    </source>
</evidence>
<dbReference type="PANTHER" id="PTHR46743">
    <property type="entry name" value="TEICHOIC ACIDS EXPORT ATP-BINDING PROTEIN TAGH"/>
    <property type="match status" value="1"/>
</dbReference>
<dbReference type="PANTHER" id="PTHR46743:SF2">
    <property type="entry name" value="TEICHOIC ACIDS EXPORT ATP-BINDING PROTEIN TAGH"/>
    <property type="match status" value="1"/>
</dbReference>
<dbReference type="GO" id="GO:0016887">
    <property type="term" value="F:ATP hydrolysis activity"/>
    <property type="evidence" value="ECO:0007669"/>
    <property type="project" value="InterPro"/>
</dbReference>
<keyword evidence="4 6" id="KW-0067">ATP-binding</keyword>
<dbReference type="PROSITE" id="PS50893">
    <property type="entry name" value="ABC_TRANSPORTER_2"/>
    <property type="match status" value="1"/>
</dbReference>
<evidence type="ECO:0000256" key="3">
    <source>
        <dbReference type="ARBA" id="ARBA00022741"/>
    </source>
</evidence>
<accession>A0A1N6N5B8</accession>
<dbReference type="Pfam" id="PF14524">
    <property type="entry name" value="Wzt_C"/>
    <property type="match status" value="1"/>
</dbReference>
<dbReference type="InterPro" id="IPR050683">
    <property type="entry name" value="Bact_Polysacc_Export_ATP-bd"/>
</dbReference>
<dbReference type="PROSITE" id="PS00211">
    <property type="entry name" value="ABC_TRANSPORTER_1"/>
    <property type="match status" value="1"/>
</dbReference>
<dbReference type="Pfam" id="PF00005">
    <property type="entry name" value="ABC_tran"/>
    <property type="match status" value="1"/>
</dbReference>
<dbReference type="GO" id="GO:0005524">
    <property type="term" value="F:ATP binding"/>
    <property type="evidence" value="ECO:0007669"/>
    <property type="project" value="UniProtKB-KW"/>
</dbReference>
<name>A0A1N6N5B8_AQUAC</name>
<organism evidence="6 7">
    <name type="scientific">Aquipseudomonas alcaligenes</name>
    <name type="common">Pseudomonas alcaligenes</name>
    <dbReference type="NCBI Taxonomy" id="43263"/>
    <lineage>
        <taxon>Bacteria</taxon>
        <taxon>Pseudomonadati</taxon>
        <taxon>Pseudomonadota</taxon>
        <taxon>Gammaproteobacteria</taxon>
        <taxon>Pseudomonadales</taxon>
        <taxon>Pseudomonadaceae</taxon>
        <taxon>Aquipseudomonas</taxon>
    </lineage>
</organism>
<dbReference type="InterPro" id="IPR003593">
    <property type="entry name" value="AAA+_ATPase"/>
</dbReference>
<feature type="domain" description="ABC transporter" evidence="5">
    <location>
        <begin position="29"/>
        <end position="250"/>
    </location>
</feature>
<dbReference type="InterPro" id="IPR029439">
    <property type="entry name" value="Wzt_C"/>
</dbReference>
<dbReference type="InterPro" id="IPR003439">
    <property type="entry name" value="ABC_transporter-like_ATP-bd"/>
</dbReference>
<proteinExistence type="inferred from homology"/>
<dbReference type="InterPro" id="IPR017871">
    <property type="entry name" value="ABC_transporter-like_CS"/>
</dbReference>
<evidence type="ECO:0000313" key="7">
    <source>
        <dbReference type="Proteomes" id="UP000185841"/>
    </source>
</evidence>
<sequence>MTQTASPIIQLEQLSKIYRTYSTPRHRLLELLSAGRKRYAQEVRALENISFNLDRGSRLGIVGQNGSGKSTLLKILSGVLTPSSGSVKVDGRVSALLELGAGFNPLLPGRENIRQYGLLHGMSRDEIEAALPQIIAFSELREAIEQPVRTYSSGMAVRLGFACAVYVRPEILIVDEALSVGDAYFQNKCLHKIKSLLDDGTTFIYVTHAADSIRGLCEQGLWLDQGRMRLMSTSKAVGEAYQKAVFERMTRSVGDDQSLLRRASKPTAALSEAQVARRAAFAERVAPLRSGSGEAKVIDIVLRDEQGAETDGIVFRHKCTVQVLYRIDRPLPDSCAVTLGILDRNGSQVMHFNSAEQGVYLSEGDEKTLQMIQFEFTTPLCPGEFGLVAGISTFVANPSNNGQLILETVIDACIGGARFAIHYPDTELINLWGLVHAPCTVSAHPCN</sequence>
<comment type="similarity">
    <text evidence="1">Belongs to the ABC transporter superfamily.</text>
</comment>
<dbReference type="AlphaFoldDB" id="A0A1N6N5B8"/>
<dbReference type="SMART" id="SM00382">
    <property type="entry name" value="AAA"/>
    <property type="match status" value="1"/>
</dbReference>
<dbReference type="Gene3D" id="3.40.50.300">
    <property type="entry name" value="P-loop containing nucleotide triphosphate hydrolases"/>
    <property type="match status" value="1"/>
</dbReference>
<evidence type="ECO:0000256" key="2">
    <source>
        <dbReference type="ARBA" id="ARBA00022448"/>
    </source>
</evidence>
<reference evidence="6 7" key="1">
    <citation type="submission" date="2017-01" db="EMBL/GenBank/DDBJ databases">
        <authorList>
            <person name="Mah S.A."/>
            <person name="Swanson W.J."/>
            <person name="Moy G.W."/>
            <person name="Vacquier V.D."/>
        </authorList>
    </citation>
    <scope>NUCLEOTIDE SEQUENCE [LARGE SCALE GENOMIC DNA]</scope>
    <source>
        <strain evidence="6 7">RU36E</strain>
    </source>
</reference>
<dbReference type="RefSeq" id="WP_076423384.1">
    <property type="nucleotide sequence ID" value="NZ_FTMP01000001.1"/>
</dbReference>
<evidence type="ECO:0000259" key="5">
    <source>
        <dbReference type="PROSITE" id="PS50893"/>
    </source>
</evidence>
<dbReference type="EMBL" id="FTMP01000001">
    <property type="protein sequence ID" value="SIP87221.1"/>
    <property type="molecule type" value="Genomic_DNA"/>
</dbReference>